<feature type="transmembrane region" description="Helical" evidence="1">
    <location>
        <begin position="262"/>
        <end position="279"/>
    </location>
</feature>
<dbReference type="RefSeq" id="WP_097150546.1">
    <property type="nucleotide sequence ID" value="NZ_OBQC01000013.1"/>
</dbReference>
<accession>A0A285ULA0</accession>
<dbReference type="GO" id="GO:0015128">
    <property type="term" value="F:gluconate transmembrane transporter activity"/>
    <property type="evidence" value="ECO:0007669"/>
    <property type="project" value="InterPro"/>
</dbReference>
<dbReference type="EMBL" id="OBQC01000013">
    <property type="protein sequence ID" value="SOC42660.1"/>
    <property type="molecule type" value="Genomic_DNA"/>
</dbReference>
<feature type="transmembrane region" description="Helical" evidence="1">
    <location>
        <begin position="5"/>
        <end position="21"/>
    </location>
</feature>
<name>A0A285ULA0_9BACL</name>
<evidence type="ECO:0000313" key="2">
    <source>
        <dbReference type="EMBL" id="SOC42660.1"/>
    </source>
</evidence>
<feature type="transmembrane region" description="Helical" evidence="1">
    <location>
        <begin position="415"/>
        <end position="438"/>
    </location>
</feature>
<keyword evidence="1" id="KW-1133">Transmembrane helix</keyword>
<proteinExistence type="predicted"/>
<protein>
    <submittedName>
        <fullName evidence="2">H+/gluconate symporter-like permease</fullName>
    </submittedName>
</protein>
<feature type="transmembrane region" description="Helical" evidence="1">
    <location>
        <begin position="237"/>
        <end position="256"/>
    </location>
</feature>
<sequence length="439" mass="46590">MDILGILGILLGIVTVILFIVKKFNIIVAAPIATIVLLLFNDVPILESVFGKENSYMTYLAGFVAGNFAIFLLGSILAKYMDMGGATVSIANKILSIVGTKNPYNALVALFIISAILTYGGINVFVIIFALVPMAKPIFQKLNISWKLVIIPIFGGTSTFTMTMLPGAPSMHNIVPSNALGTSLTAGALIGIVTTIAAIIFILVFMKIVLNRSLAKNEVFEDRFVEAEAAKEEKRDLPGFFISFLPILVLLATILIFSDVAYIIYIALIIAIILSAIFFRKQIKDQKDLLSQGANESVGSTITTGSTIAFGSIATGVPAFQGIFSLIQSIPGPPVLSLMVGTGLIGGITASAVGAIGISIANFVPSYLELGLDPETIHRAVAIGSVSLSIVPYSGFLLIFNRITGLTMKESFKNGFIAVCVTHWVAMAIVVIMAIMGLA</sequence>
<dbReference type="PANTHER" id="PTHR30354:SF7">
    <property type="entry name" value="BLL7963 PROTEIN"/>
    <property type="match status" value="1"/>
</dbReference>
<keyword evidence="1" id="KW-0472">Membrane</keyword>
<organism evidence="2 3">
    <name type="scientific">Ureibacillus acetophenoni</name>
    <dbReference type="NCBI Taxonomy" id="614649"/>
    <lineage>
        <taxon>Bacteria</taxon>
        <taxon>Bacillati</taxon>
        <taxon>Bacillota</taxon>
        <taxon>Bacilli</taxon>
        <taxon>Bacillales</taxon>
        <taxon>Caryophanaceae</taxon>
        <taxon>Ureibacillus</taxon>
    </lineage>
</organism>
<feature type="transmembrane region" description="Helical" evidence="1">
    <location>
        <begin position="335"/>
        <end position="360"/>
    </location>
</feature>
<feature type="transmembrane region" description="Helical" evidence="1">
    <location>
        <begin position="185"/>
        <end position="206"/>
    </location>
</feature>
<feature type="transmembrane region" description="Helical" evidence="1">
    <location>
        <begin position="58"/>
        <end position="78"/>
    </location>
</feature>
<dbReference type="OrthoDB" id="86125at2"/>
<dbReference type="InterPro" id="IPR003474">
    <property type="entry name" value="Glcn_transporter"/>
</dbReference>
<dbReference type="GO" id="GO:0005886">
    <property type="term" value="C:plasma membrane"/>
    <property type="evidence" value="ECO:0007669"/>
    <property type="project" value="TreeGrafter"/>
</dbReference>
<evidence type="ECO:0000256" key="1">
    <source>
        <dbReference type="SAM" id="Phobius"/>
    </source>
</evidence>
<keyword evidence="1" id="KW-0812">Transmembrane</keyword>
<reference evidence="3" key="1">
    <citation type="submission" date="2017-08" db="EMBL/GenBank/DDBJ databases">
        <authorList>
            <person name="Varghese N."/>
            <person name="Submissions S."/>
        </authorList>
    </citation>
    <scope>NUCLEOTIDE SEQUENCE [LARGE SCALE GENOMIC DNA]</scope>
    <source>
        <strain evidence="3">JC23</strain>
    </source>
</reference>
<feature type="transmembrane region" description="Helical" evidence="1">
    <location>
        <begin position="27"/>
        <end position="46"/>
    </location>
</feature>
<dbReference type="Proteomes" id="UP000219252">
    <property type="component" value="Unassembled WGS sequence"/>
</dbReference>
<dbReference type="AlphaFoldDB" id="A0A285ULA0"/>
<keyword evidence="3" id="KW-1185">Reference proteome</keyword>
<feature type="transmembrane region" description="Helical" evidence="1">
    <location>
        <begin position="106"/>
        <end position="132"/>
    </location>
</feature>
<feature type="transmembrane region" description="Helical" evidence="1">
    <location>
        <begin position="380"/>
        <end position="403"/>
    </location>
</feature>
<evidence type="ECO:0000313" key="3">
    <source>
        <dbReference type="Proteomes" id="UP000219252"/>
    </source>
</evidence>
<dbReference type="PANTHER" id="PTHR30354">
    <property type="entry name" value="GNT FAMILY GLUCONATE TRANSPORTER"/>
    <property type="match status" value="1"/>
</dbReference>
<feature type="transmembrane region" description="Helical" evidence="1">
    <location>
        <begin position="144"/>
        <end position="165"/>
    </location>
</feature>
<gene>
    <name evidence="2" type="ORF">SAMN05877842_11377</name>
</gene>